<dbReference type="PRINTS" id="PR00380">
    <property type="entry name" value="KINESINHEAVY"/>
</dbReference>
<evidence type="ECO:0000256" key="5">
    <source>
        <dbReference type="SAM" id="MobiDB-lite"/>
    </source>
</evidence>
<proteinExistence type="inferred from homology"/>
<dbReference type="InterPro" id="IPR027640">
    <property type="entry name" value="Kinesin-like_fam"/>
</dbReference>
<evidence type="ECO:0000259" key="6">
    <source>
        <dbReference type="PROSITE" id="PS50067"/>
    </source>
</evidence>
<keyword evidence="2" id="KW-0067">ATP-binding</keyword>
<dbReference type="Pfam" id="PF00225">
    <property type="entry name" value="Kinesin"/>
    <property type="match status" value="1"/>
</dbReference>
<dbReference type="PROSITE" id="PS50067">
    <property type="entry name" value="KINESIN_MOTOR_2"/>
    <property type="match status" value="1"/>
</dbReference>
<comment type="similarity">
    <text evidence="4">Belongs to the TRAFAC class myosin-kinesin ATPase superfamily. Kinesin family.</text>
</comment>
<comment type="caution">
    <text evidence="4">Lacks conserved residue(s) required for the propagation of feature annotation.</text>
</comment>
<keyword evidence="3" id="KW-0505">Motor protein</keyword>
<feature type="domain" description="Kinesin motor" evidence="6">
    <location>
        <begin position="1"/>
        <end position="155"/>
    </location>
</feature>
<dbReference type="AlphaFoldDB" id="A0AAD8N5S0"/>
<dbReference type="InterPro" id="IPR027417">
    <property type="entry name" value="P-loop_NTPase"/>
</dbReference>
<comment type="caution">
    <text evidence="7">The sequence shown here is derived from an EMBL/GenBank/DDBJ whole genome shotgun (WGS) entry which is preliminary data.</text>
</comment>
<gene>
    <name evidence="7" type="ORF">POM88_002265</name>
</gene>
<dbReference type="GO" id="GO:0008017">
    <property type="term" value="F:microtubule binding"/>
    <property type="evidence" value="ECO:0007669"/>
    <property type="project" value="InterPro"/>
</dbReference>
<dbReference type="SUPFAM" id="SSF52540">
    <property type="entry name" value="P-loop containing nucleoside triphosphate hydrolases"/>
    <property type="match status" value="1"/>
</dbReference>
<dbReference type="InterPro" id="IPR036961">
    <property type="entry name" value="Kinesin_motor_dom_sf"/>
</dbReference>
<reference evidence="7" key="1">
    <citation type="submission" date="2023-02" db="EMBL/GenBank/DDBJ databases">
        <title>Genome of toxic invasive species Heracleum sosnowskyi carries increased number of genes despite the absence of recent whole-genome duplications.</title>
        <authorList>
            <person name="Schelkunov M."/>
            <person name="Shtratnikova V."/>
            <person name="Makarenko M."/>
            <person name="Klepikova A."/>
            <person name="Omelchenko D."/>
            <person name="Novikova G."/>
            <person name="Obukhova E."/>
            <person name="Bogdanov V."/>
            <person name="Penin A."/>
            <person name="Logacheva M."/>
        </authorList>
    </citation>
    <scope>NUCLEOTIDE SEQUENCE</scope>
    <source>
        <strain evidence="7">Hsosn_3</strain>
        <tissue evidence="7">Leaf</tissue>
    </source>
</reference>
<evidence type="ECO:0000256" key="1">
    <source>
        <dbReference type="ARBA" id="ARBA00022741"/>
    </source>
</evidence>
<dbReference type="Proteomes" id="UP001237642">
    <property type="component" value="Unassembled WGS sequence"/>
</dbReference>
<evidence type="ECO:0000256" key="2">
    <source>
        <dbReference type="ARBA" id="ARBA00022840"/>
    </source>
</evidence>
<dbReference type="InterPro" id="IPR001752">
    <property type="entry name" value="Kinesin_motor_dom"/>
</dbReference>
<dbReference type="GO" id="GO:0003777">
    <property type="term" value="F:microtubule motor activity"/>
    <property type="evidence" value="ECO:0007669"/>
    <property type="project" value="InterPro"/>
</dbReference>
<evidence type="ECO:0000256" key="4">
    <source>
        <dbReference type="PROSITE-ProRule" id="PRU00283"/>
    </source>
</evidence>
<accession>A0AAD8N5S0</accession>
<reference evidence="7" key="2">
    <citation type="submission" date="2023-05" db="EMBL/GenBank/DDBJ databases">
        <authorList>
            <person name="Schelkunov M.I."/>
        </authorList>
    </citation>
    <scope>NUCLEOTIDE SEQUENCE</scope>
    <source>
        <strain evidence="7">Hsosn_3</strain>
        <tissue evidence="7">Leaf</tissue>
    </source>
</reference>
<sequence>MANGFVKSPAVNSESSSASVVFKFKVEKNASTGDVVVAVTNVKMETDGSNNEPLMQRKGCPSERQIGETSLNETSSRSHQIIRLTVESSACEFLGAYNSSMLAASVSFVDLAGSERASQTLSVGSRLKEGSHINRSLLTLGTVIRKLRWLFPFPF</sequence>
<evidence type="ECO:0000313" key="7">
    <source>
        <dbReference type="EMBL" id="KAK1402660.1"/>
    </source>
</evidence>
<evidence type="ECO:0000313" key="8">
    <source>
        <dbReference type="Proteomes" id="UP001237642"/>
    </source>
</evidence>
<dbReference type="PROSITE" id="PS00411">
    <property type="entry name" value="KINESIN_MOTOR_1"/>
    <property type="match status" value="1"/>
</dbReference>
<dbReference type="GO" id="GO:0005524">
    <property type="term" value="F:ATP binding"/>
    <property type="evidence" value="ECO:0007669"/>
    <property type="project" value="UniProtKB-KW"/>
</dbReference>
<dbReference type="GO" id="GO:0007018">
    <property type="term" value="P:microtubule-based movement"/>
    <property type="evidence" value="ECO:0007669"/>
    <property type="project" value="InterPro"/>
</dbReference>
<dbReference type="EMBL" id="JAUIZM010000001">
    <property type="protein sequence ID" value="KAK1402660.1"/>
    <property type="molecule type" value="Genomic_DNA"/>
</dbReference>
<evidence type="ECO:0000256" key="3">
    <source>
        <dbReference type="ARBA" id="ARBA00023175"/>
    </source>
</evidence>
<keyword evidence="8" id="KW-1185">Reference proteome</keyword>
<dbReference type="InterPro" id="IPR019821">
    <property type="entry name" value="Kinesin_motor_CS"/>
</dbReference>
<dbReference type="SMART" id="SM00129">
    <property type="entry name" value="KISc"/>
    <property type="match status" value="1"/>
</dbReference>
<dbReference type="PANTHER" id="PTHR47968">
    <property type="entry name" value="CENTROMERE PROTEIN E"/>
    <property type="match status" value="1"/>
</dbReference>
<organism evidence="7 8">
    <name type="scientific">Heracleum sosnowskyi</name>
    <dbReference type="NCBI Taxonomy" id="360622"/>
    <lineage>
        <taxon>Eukaryota</taxon>
        <taxon>Viridiplantae</taxon>
        <taxon>Streptophyta</taxon>
        <taxon>Embryophyta</taxon>
        <taxon>Tracheophyta</taxon>
        <taxon>Spermatophyta</taxon>
        <taxon>Magnoliopsida</taxon>
        <taxon>eudicotyledons</taxon>
        <taxon>Gunneridae</taxon>
        <taxon>Pentapetalae</taxon>
        <taxon>asterids</taxon>
        <taxon>campanulids</taxon>
        <taxon>Apiales</taxon>
        <taxon>Apiaceae</taxon>
        <taxon>Apioideae</taxon>
        <taxon>apioid superclade</taxon>
        <taxon>Tordylieae</taxon>
        <taxon>Tordyliinae</taxon>
        <taxon>Heracleum</taxon>
    </lineage>
</organism>
<name>A0AAD8N5S0_9APIA</name>
<dbReference type="PANTHER" id="PTHR47968:SF18">
    <property type="entry name" value="KINESIN-LIKE PROTEIN KIN-7F"/>
    <property type="match status" value="1"/>
</dbReference>
<keyword evidence="1" id="KW-0547">Nucleotide-binding</keyword>
<feature type="region of interest" description="Disordered" evidence="5">
    <location>
        <begin position="47"/>
        <end position="72"/>
    </location>
</feature>
<dbReference type="Gene3D" id="3.40.850.10">
    <property type="entry name" value="Kinesin motor domain"/>
    <property type="match status" value="1"/>
</dbReference>
<protein>
    <recommendedName>
        <fullName evidence="6">Kinesin motor domain-containing protein</fullName>
    </recommendedName>
</protein>